<feature type="compositionally biased region" description="Basic and acidic residues" evidence="1">
    <location>
        <begin position="79"/>
        <end position="91"/>
    </location>
</feature>
<feature type="region of interest" description="Disordered" evidence="1">
    <location>
        <begin position="1"/>
        <end position="51"/>
    </location>
</feature>
<organism evidence="2 3">
    <name type="scientific">Brassica cretica</name>
    <name type="common">Mustard</name>
    <dbReference type="NCBI Taxonomy" id="69181"/>
    <lineage>
        <taxon>Eukaryota</taxon>
        <taxon>Viridiplantae</taxon>
        <taxon>Streptophyta</taxon>
        <taxon>Embryophyta</taxon>
        <taxon>Tracheophyta</taxon>
        <taxon>Spermatophyta</taxon>
        <taxon>Magnoliopsida</taxon>
        <taxon>eudicotyledons</taxon>
        <taxon>Gunneridae</taxon>
        <taxon>Pentapetalae</taxon>
        <taxon>rosids</taxon>
        <taxon>malvids</taxon>
        <taxon>Brassicales</taxon>
        <taxon>Brassicaceae</taxon>
        <taxon>Brassiceae</taxon>
        <taxon>Brassica</taxon>
    </lineage>
</organism>
<feature type="region of interest" description="Disordered" evidence="1">
    <location>
        <begin position="688"/>
        <end position="719"/>
    </location>
</feature>
<comment type="caution">
    <text evidence="2">The sequence shown here is derived from an EMBL/GenBank/DDBJ whole genome shotgun (WGS) entry which is preliminary data.</text>
</comment>
<sequence>MEDMNFGRKSIDAQTTTSSDTKFDRHSGTNIDRRHPAGSSQTFLREGDEEEHVDLIDETDFRKQRLADQQQNMSFTRTCKAEQTHKSKLESKSLLQEKPPEAKKATINLDEEEEESEEDVKIDRKEGNNVDRPTTVNIDRQNENNVDRRSTPAKPAVERVYWTFPPFPSNKTQTKKELDKAICKKAFDKITLKMPLSDAIKVSPSIKKYVKDMVSNSFPAAEHSVMMVSEEVSAIIQATSSPLNYERLPEPVGWRQGWFATQRHKITLYCLRWDSQESLPLIRIMTHEEFEEKHPHPPSPFYVKIDRPHEPAVDRQRETDIDRPPSPPNDRRAPLTYRVRLPSIDNDRINALRPPPKPLANPPEPTTNPSDTTPEPMQVDEATERRRLRKRKEKIPKNLKREANEKEMDGFTKRVLRIPVEKPFDKVYFTHRLWMFFRETKETEEDIRRMFHHVRERMKLRITLKKKSDPGKFVIPCVVKESIDTHTASSIDSTESSIDSTESPTADEHYPMSLDGKYPVDHFTLPDQWYPNFAFQQPNKRGRDDYSIGSWADSGFHESFAVETVIPSSNEDPTEEYDEDYWKKRAIEIAMQDDRYSSHSFNNTSPPSIGRIYSASVDTHPHPAKRSYASIDTTPGTSIDIKAAALKKKKGNIPIPSRFTNTYIRSFAPQITYHDTEAEKMNALTNQSKGTLRKSIRSKNPNSADKRLPSIDTPGPRWPCKSMDGRILQVSREDIADILQVANGPDNLFMQQCSIPDNIPVVQDEYPRADTTEIGSHQSCRPVGQASIDKVAPTSFDRVTPMSLGKAPSPSIDRRYEFGHRAYDIYGARKFRWEQKEEYGVYRDESGYANSRAGEMIPVTKDNIRKFLERASLFEESHLCLPEHAASFTPTKLAPEIYTKDEINEMVTGICGAQEKLGDELKTLVDDTYQPLDRGYNEFFRSMAEMRTKIESMQHNLKKEATTSPSIDANKATSIDVKP</sequence>
<dbReference type="Proteomes" id="UP000712600">
    <property type="component" value="Unassembled WGS sequence"/>
</dbReference>
<feature type="compositionally biased region" description="Acidic residues" evidence="1">
    <location>
        <begin position="109"/>
        <end position="118"/>
    </location>
</feature>
<accession>A0A8S9Q9Q3</accession>
<dbReference type="AlphaFoldDB" id="A0A8S9Q9Q3"/>
<dbReference type="EMBL" id="QGKX02001290">
    <property type="protein sequence ID" value="KAF3539349.1"/>
    <property type="molecule type" value="Genomic_DNA"/>
</dbReference>
<name>A0A8S9Q9Q3_BRACR</name>
<evidence type="ECO:0000313" key="2">
    <source>
        <dbReference type="EMBL" id="KAF3539349.1"/>
    </source>
</evidence>
<feature type="compositionally biased region" description="Basic and acidic residues" evidence="1">
    <location>
        <begin position="119"/>
        <end position="129"/>
    </location>
</feature>
<feature type="compositionally biased region" description="Basic and acidic residues" evidence="1">
    <location>
        <begin position="21"/>
        <end position="35"/>
    </location>
</feature>
<evidence type="ECO:0000313" key="3">
    <source>
        <dbReference type="Proteomes" id="UP000712600"/>
    </source>
</evidence>
<evidence type="ECO:0000256" key="1">
    <source>
        <dbReference type="SAM" id="MobiDB-lite"/>
    </source>
</evidence>
<feature type="compositionally biased region" description="Basic and acidic residues" evidence="1">
    <location>
        <begin position="140"/>
        <end position="150"/>
    </location>
</feature>
<protein>
    <submittedName>
        <fullName evidence="2">Uncharacterized protein</fullName>
    </submittedName>
</protein>
<feature type="compositionally biased region" description="Polar residues" evidence="1">
    <location>
        <begin position="962"/>
        <end position="973"/>
    </location>
</feature>
<feature type="region of interest" description="Disordered" evidence="1">
    <location>
        <begin position="488"/>
        <end position="511"/>
    </location>
</feature>
<reference evidence="2" key="1">
    <citation type="submission" date="2019-12" db="EMBL/GenBank/DDBJ databases">
        <title>Genome sequencing and annotation of Brassica cretica.</title>
        <authorList>
            <person name="Studholme D.J."/>
            <person name="Sarris P."/>
        </authorList>
    </citation>
    <scope>NUCLEOTIDE SEQUENCE</scope>
    <source>
        <strain evidence="2">PFS-109/04</strain>
        <tissue evidence="2">Leaf</tissue>
    </source>
</reference>
<feature type="region of interest" description="Disordered" evidence="1">
    <location>
        <begin position="958"/>
        <end position="979"/>
    </location>
</feature>
<feature type="compositionally biased region" description="Basic and acidic residues" evidence="1">
    <location>
        <begin position="1"/>
        <end position="11"/>
    </location>
</feature>
<proteinExistence type="predicted"/>
<feature type="region of interest" description="Disordered" evidence="1">
    <location>
        <begin position="77"/>
        <end position="152"/>
    </location>
</feature>
<feature type="compositionally biased region" description="Low complexity" evidence="1">
    <location>
        <begin position="489"/>
        <end position="503"/>
    </location>
</feature>
<feature type="compositionally biased region" description="Basic and acidic residues" evidence="1">
    <location>
        <begin position="313"/>
        <end position="333"/>
    </location>
</feature>
<feature type="compositionally biased region" description="Pro residues" evidence="1">
    <location>
        <begin position="353"/>
        <end position="366"/>
    </location>
</feature>
<gene>
    <name evidence="2" type="ORF">F2Q69_00023331</name>
</gene>
<feature type="region of interest" description="Disordered" evidence="1">
    <location>
        <begin position="313"/>
        <end position="397"/>
    </location>
</feature>